<protein>
    <recommendedName>
        <fullName evidence="3">Solute-binding protein family 3/N-terminal domain-containing protein</fullName>
    </recommendedName>
</protein>
<dbReference type="EMBL" id="ABIC01000016">
    <property type="protein sequence ID" value="EDQ00813.1"/>
    <property type="molecule type" value="Genomic_DNA"/>
</dbReference>
<dbReference type="STRING" id="314608.KT99_08128"/>
<organism evidence="1 2">
    <name type="scientific">Shewanella benthica KT99</name>
    <dbReference type="NCBI Taxonomy" id="314608"/>
    <lineage>
        <taxon>Bacteria</taxon>
        <taxon>Pseudomonadati</taxon>
        <taxon>Pseudomonadota</taxon>
        <taxon>Gammaproteobacteria</taxon>
        <taxon>Alteromonadales</taxon>
        <taxon>Shewanellaceae</taxon>
        <taxon>Shewanella</taxon>
    </lineage>
</organism>
<dbReference type="AlphaFoldDB" id="A9D9S0"/>
<evidence type="ECO:0000313" key="2">
    <source>
        <dbReference type="Proteomes" id="UP000005839"/>
    </source>
</evidence>
<proteinExistence type="predicted"/>
<gene>
    <name evidence="1" type="ORF">KT99_08128</name>
</gene>
<dbReference type="Proteomes" id="UP000005839">
    <property type="component" value="Unassembled WGS sequence"/>
</dbReference>
<name>A9D9S0_9GAMM</name>
<accession>A9D9S0</accession>
<evidence type="ECO:0008006" key="3">
    <source>
        <dbReference type="Google" id="ProtNLM"/>
    </source>
</evidence>
<keyword evidence="2" id="KW-1185">Reference proteome</keyword>
<comment type="caution">
    <text evidence="1">The sequence shown here is derived from an EMBL/GenBank/DDBJ whole genome shotgun (WGS) entry which is preliminary data.</text>
</comment>
<reference evidence="1 2" key="1">
    <citation type="submission" date="2007-10" db="EMBL/GenBank/DDBJ databases">
        <authorList>
            <person name="Yayanos A."/>
            <person name="Ferriera S."/>
            <person name="Johnson J."/>
            <person name="Kravitz S."/>
            <person name="Halpern A."/>
            <person name="Remington K."/>
            <person name="Beeson K."/>
            <person name="Tran B."/>
            <person name="Rogers Y.-H."/>
            <person name="Friedman R."/>
            <person name="Venter J.C."/>
        </authorList>
    </citation>
    <scope>NUCLEOTIDE SEQUENCE [LARGE SCALE GENOMIC DNA]</scope>
    <source>
        <strain evidence="1 2">KT99</strain>
    </source>
</reference>
<evidence type="ECO:0000313" key="1">
    <source>
        <dbReference type="EMBL" id="EDQ00813.1"/>
    </source>
</evidence>
<sequence length="89" mass="9899">MVMILAVFIDPVKADTFTLSLTTGDDYPPFTDRKLAQGGMATTLVLNAFEKSGYFVKEIEWLPWKRGYTLAQRGQYHAALLQNAAEKAG</sequence>